<dbReference type="eggNOG" id="COG1917">
    <property type="taxonomic scope" value="Bacteria"/>
</dbReference>
<protein>
    <recommendedName>
        <fullName evidence="1">Cupin type-2 domain-containing protein</fullName>
    </recommendedName>
</protein>
<dbReference type="OrthoDB" id="9813436at2"/>
<evidence type="ECO:0000259" key="1">
    <source>
        <dbReference type="Pfam" id="PF07883"/>
    </source>
</evidence>
<keyword evidence="3" id="KW-1185">Reference proteome</keyword>
<dbReference type="Gene3D" id="2.60.120.10">
    <property type="entry name" value="Jelly Rolls"/>
    <property type="match status" value="1"/>
</dbReference>
<name>A0A024HP95_PSEKB</name>
<dbReference type="PANTHER" id="PTHR38599">
    <property type="entry name" value="CUPIN DOMAIN PROTEIN (AFU_ORTHOLOGUE AFUA_3G13620)"/>
    <property type="match status" value="1"/>
</dbReference>
<dbReference type="PANTHER" id="PTHR38599:SF1">
    <property type="entry name" value="CUPIN DOMAIN PROTEIN (AFU_ORTHOLOGUE AFUA_3G13620)"/>
    <property type="match status" value="1"/>
</dbReference>
<dbReference type="Proteomes" id="UP000025241">
    <property type="component" value="Chromosome I"/>
</dbReference>
<dbReference type="HOGENOM" id="CLU_120069_1_2_6"/>
<dbReference type="CDD" id="cd02234">
    <property type="entry name" value="cupin_BLR7677-like"/>
    <property type="match status" value="1"/>
</dbReference>
<dbReference type="STRING" id="1301098.PKB_5151"/>
<dbReference type="InterPro" id="IPR014710">
    <property type="entry name" value="RmlC-like_jellyroll"/>
</dbReference>
<sequence length="159" mass="16921">MNTAALQRSASLWPLALLAVLALGTALLPPLQQAESSAEEAGARPQTKVTVLSCEPLAEVPGKVMTSVLVDFPPGAYTPAHRHPGALTAYVLRGQVRSRMEGEPPHTYGVGQTWFEPRGALHLFAENASRDEPAQLLATFVTDEGCGPLTIPEDHPHSP</sequence>
<evidence type="ECO:0000313" key="3">
    <source>
        <dbReference type="Proteomes" id="UP000025241"/>
    </source>
</evidence>
<dbReference type="RefSeq" id="WP_043255599.1">
    <property type="nucleotide sequence ID" value="NZ_HG322950.1"/>
</dbReference>
<dbReference type="AlphaFoldDB" id="A0A024HP95"/>
<accession>A0A024HP95</accession>
<gene>
    <name evidence="2" type="ORF">PKB_5151</name>
</gene>
<feature type="domain" description="Cupin type-2" evidence="1">
    <location>
        <begin position="69"/>
        <end position="139"/>
    </location>
</feature>
<evidence type="ECO:0000313" key="2">
    <source>
        <dbReference type="EMBL" id="CDF86464.1"/>
    </source>
</evidence>
<dbReference type="InterPro" id="IPR011051">
    <property type="entry name" value="RmlC_Cupin_sf"/>
</dbReference>
<organism evidence="2 3">
    <name type="scientific">Pseudomonas knackmussii (strain DSM 6978 / CCUG 54928 / LMG 23759 / B13)</name>
    <dbReference type="NCBI Taxonomy" id="1301098"/>
    <lineage>
        <taxon>Bacteria</taxon>
        <taxon>Pseudomonadati</taxon>
        <taxon>Pseudomonadota</taxon>
        <taxon>Gammaproteobacteria</taxon>
        <taxon>Pseudomonadales</taxon>
        <taxon>Pseudomonadaceae</taxon>
        <taxon>Pseudomonas</taxon>
    </lineage>
</organism>
<reference evidence="2 3" key="2">
    <citation type="submission" date="2014-05" db="EMBL/GenBank/DDBJ databases">
        <title>Genome sequence of the 3-chlorobenzoate degrading bacterium Pseudomonas knackmussii B13 shows multiple evidence for horizontal gene transfer.</title>
        <authorList>
            <person name="Miyazaki R."/>
            <person name="Bertelli C."/>
            <person name="Falquet L."/>
            <person name="Robinson-Rechavi M."/>
            <person name="Gharib W."/>
            <person name="Roy S."/>
            <person name="Van der Meer J.R."/>
        </authorList>
    </citation>
    <scope>NUCLEOTIDE SEQUENCE [LARGE SCALE GENOMIC DNA]</scope>
    <source>
        <strain evidence="2 3">B13</strain>
    </source>
</reference>
<reference evidence="2 3" key="1">
    <citation type="submission" date="2013-03" db="EMBL/GenBank/DDBJ databases">
        <authorList>
            <person name="Linke B."/>
        </authorList>
    </citation>
    <scope>NUCLEOTIDE SEQUENCE [LARGE SCALE GENOMIC DNA]</scope>
    <source>
        <strain evidence="2 3">B13</strain>
    </source>
</reference>
<dbReference type="Pfam" id="PF07883">
    <property type="entry name" value="Cupin_2"/>
    <property type="match status" value="1"/>
</dbReference>
<dbReference type="KEGG" id="pkc:PKB_5151"/>
<dbReference type="InterPro" id="IPR013096">
    <property type="entry name" value="Cupin_2"/>
</dbReference>
<dbReference type="PATRIC" id="fig|1301098.3.peg.5125"/>
<dbReference type="EMBL" id="HG322950">
    <property type="protein sequence ID" value="CDF86464.1"/>
    <property type="molecule type" value="Genomic_DNA"/>
</dbReference>
<proteinExistence type="predicted"/>
<dbReference type="SUPFAM" id="SSF51182">
    <property type="entry name" value="RmlC-like cupins"/>
    <property type="match status" value="1"/>
</dbReference>